<dbReference type="GO" id="GO:0016787">
    <property type="term" value="F:hydrolase activity"/>
    <property type="evidence" value="ECO:0007669"/>
    <property type="project" value="UniProtKB-KW"/>
</dbReference>
<evidence type="ECO:0000313" key="3">
    <source>
        <dbReference type="EMBL" id="MDE5415707.1"/>
    </source>
</evidence>
<keyword evidence="4" id="KW-1185">Reference proteome</keyword>
<dbReference type="CDD" id="cd01427">
    <property type="entry name" value="HAD_like"/>
    <property type="match status" value="1"/>
</dbReference>
<dbReference type="EMBL" id="JAOTPO010000019">
    <property type="protein sequence ID" value="MDE5415707.1"/>
    <property type="molecule type" value="Genomic_DNA"/>
</dbReference>
<keyword evidence="1 3" id="KW-0378">Hydrolase</keyword>
<evidence type="ECO:0000313" key="4">
    <source>
        <dbReference type="Proteomes" id="UP001148125"/>
    </source>
</evidence>
<keyword evidence="2" id="KW-0460">Magnesium</keyword>
<sequence>MLLDEGYNQYTLDEIFVWLTEKMVDITKENSQYIEPTGNLIEMLNVLKAKKIEVGIATADDLETTKICLNKLGLTNYFSFIVTADTHEFSKPHHSIIEKFCKHTGLLSNEVAVVGDTNVDLALAQNGKAGLAIGVLTGASRSEELAELADLIVPAVTDIVNEEGVFIWEN</sequence>
<dbReference type="InterPro" id="IPR050155">
    <property type="entry name" value="HAD-like_hydrolase_sf"/>
</dbReference>
<dbReference type="InterPro" id="IPR023214">
    <property type="entry name" value="HAD_sf"/>
</dbReference>
<name>A0ABT5VLQ1_9BACI</name>
<evidence type="ECO:0000256" key="2">
    <source>
        <dbReference type="ARBA" id="ARBA00022842"/>
    </source>
</evidence>
<dbReference type="NCBIfam" id="TIGR01549">
    <property type="entry name" value="HAD-SF-IA-v1"/>
    <property type="match status" value="1"/>
</dbReference>
<accession>A0ABT5VLQ1</accession>
<dbReference type="PANTHER" id="PTHR43434">
    <property type="entry name" value="PHOSPHOGLYCOLATE PHOSPHATASE"/>
    <property type="match status" value="1"/>
</dbReference>
<dbReference type="PANTHER" id="PTHR43434:SF1">
    <property type="entry name" value="PHOSPHOGLYCOLATE PHOSPHATASE"/>
    <property type="match status" value="1"/>
</dbReference>
<dbReference type="SUPFAM" id="SSF56784">
    <property type="entry name" value="HAD-like"/>
    <property type="match status" value="1"/>
</dbReference>
<dbReference type="InterPro" id="IPR036412">
    <property type="entry name" value="HAD-like_sf"/>
</dbReference>
<dbReference type="Gene3D" id="3.40.50.1000">
    <property type="entry name" value="HAD superfamily/HAD-like"/>
    <property type="match status" value="1"/>
</dbReference>
<organism evidence="3 4">
    <name type="scientific">Alkalihalobacterium chitinilyticum</name>
    <dbReference type="NCBI Taxonomy" id="2980103"/>
    <lineage>
        <taxon>Bacteria</taxon>
        <taxon>Bacillati</taxon>
        <taxon>Bacillota</taxon>
        <taxon>Bacilli</taxon>
        <taxon>Bacillales</taxon>
        <taxon>Bacillaceae</taxon>
        <taxon>Alkalihalobacterium</taxon>
    </lineage>
</organism>
<gene>
    <name evidence="3" type="ORF">N7Z68_20370</name>
</gene>
<dbReference type="Proteomes" id="UP001148125">
    <property type="component" value="Unassembled WGS sequence"/>
</dbReference>
<dbReference type="InterPro" id="IPR006439">
    <property type="entry name" value="HAD-SF_hydro_IA"/>
</dbReference>
<evidence type="ECO:0000256" key="1">
    <source>
        <dbReference type="ARBA" id="ARBA00022801"/>
    </source>
</evidence>
<protein>
    <submittedName>
        <fullName evidence="3">HAD family hydrolase</fullName>
    </submittedName>
</protein>
<comment type="caution">
    <text evidence="3">The sequence shown here is derived from an EMBL/GenBank/DDBJ whole genome shotgun (WGS) entry which is preliminary data.</text>
</comment>
<dbReference type="InterPro" id="IPR041492">
    <property type="entry name" value="HAD_2"/>
</dbReference>
<reference evidence="3" key="1">
    <citation type="submission" date="2024-05" db="EMBL/GenBank/DDBJ databases">
        <title>Alkalihalobacillus sp. strain MEB203 novel alkaliphilic bacterium from Lonar Lake, India.</title>
        <authorList>
            <person name="Joshi A."/>
            <person name="Thite S."/>
            <person name="Mengade P."/>
        </authorList>
    </citation>
    <scope>NUCLEOTIDE SEQUENCE</scope>
    <source>
        <strain evidence="3">MEB 203</strain>
    </source>
</reference>
<dbReference type="Pfam" id="PF13419">
    <property type="entry name" value="HAD_2"/>
    <property type="match status" value="1"/>
</dbReference>
<dbReference type="RefSeq" id="WP_275120308.1">
    <property type="nucleotide sequence ID" value="NZ_JAOTPO010000019.1"/>
</dbReference>
<proteinExistence type="predicted"/>